<keyword evidence="2" id="KW-1185">Reference proteome</keyword>
<reference evidence="1 2" key="1">
    <citation type="submission" date="2021-06" db="EMBL/GenBank/DDBJ databases">
        <title>Caerostris darwini draft genome.</title>
        <authorList>
            <person name="Kono N."/>
            <person name="Arakawa K."/>
        </authorList>
    </citation>
    <scope>NUCLEOTIDE SEQUENCE [LARGE SCALE GENOMIC DNA]</scope>
</reference>
<dbReference type="AlphaFoldDB" id="A0AAV4TFT6"/>
<evidence type="ECO:0000313" key="2">
    <source>
        <dbReference type="Proteomes" id="UP001054837"/>
    </source>
</evidence>
<proteinExistence type="predicted"/>
<name>A0AAV4TFT6_9ARAC</name>
<evidence type="ECO:0000313" key="1">
    <source>
        <dbReference type="EMBL" id="GIY42828.1"/>
    </source>
</evidence>
<dbReference type="EMBL" id="BPLQ01009263">
    <property type="protein sequence ID" value="GIY42828.1"/>
    <property type="molecule type" value="Genomic_DNA"/>
</dbReference>
<gene>
    <name evidence="1" type="ORF">CDAR_246601</name>
</gene>
<accession>A0AAV4TFT6</accession>
<organism evidence="1 2">
    <name type="scientific">Caerostris darwini</name>
    <dbReference type="NCBI Taxonomy" id="1538125"/>
    <lineage>
        <taxon>Eukaryota</taxon>
        <taxon>Metazoa</taxon>
        <taxon>Ecdysozoa</taxon>
        <taxon>Arthropoda</taxon>
        <taxon>Chelicerata</taxon>
        <taxon>Arachnida</taxon>
        <taxon>Araneae</taxon>
        <taxon>Araneomorphae</taxon>
        <taxon>Entelegynae</taxon>
        <taxon>Araneoidea</taxon>
        <taxon>Araneidae</taxon>
        <taxon>Caerostris</taxon>
    </lineage>
</organism>
<dbReference type="Proteomes" id="UP001054837">
    <property type="component" value="Unassembled WGS sequence"/>
</dbReference>
<comment type="caution">
    <text evidence="1">The sequence shown here is derived from an EMBL/GenBank/DDBJ whole genome shotgun (WGS) entry which is preliminary data.</text>
</comment>
<sequence length="111" mass="12212">METAENRTDAIVEVAKSLGGEGFDDMVAQDIRQLLVEEEIGEAGLAEMISGIHDNSVDDSIEVKKFTLQSIKKGQTVEHGPQANAENDEDILPKRKHPRLIALSDDEENII</sequence>
<protein>
    <submittedName>
        <fullName evidence="1">Uncharacterized protein</fullName>
    </submittedName>
</protein>